<evidence type="ECO:0000259" key="6">
    <source>
        <dbReference type="Pfam" id="PF04138"/>
    </source>
</evidence>
<dbReference type="GO" id="GO:0016020">
    <property type="term" value="C:membrane"/>
    <property type="evidence" value="ECO:0007669"/>
    <property type="project" value="UniProtKB-SubCell"/>
</dbReference>
<feature type="transmembrane region" description="Helical" evidence="5">
    <location>
        <begin position="130"/>
        <end position="151"/>
    </location>
</feature>
<feature type="transmembrane region" description="Helical" evidence="5">
    <location>
        <begin position="54"/>
        <end position="72"/>
    </location>
</feature>
<organism evidence="7 8">
    <name type="scientific">Candidatus Spyradenecus faecavium</name>
    <dbReference type="NCBI Taxonomy" id="2840947"/>
    <lineage>
        <taxon>Bacteria</taxon>
        <taxon>Pseudomonadati</taxon>
        <taxon>Lentisphaerota</taxon>
        <taxon>Lentisphaeria</taxon>
        <taxon>Lentisphaerales</taxon>
        <taxon>Lentisphaeraceae</taxon>
        <taxon>Lentisphaeraceae incertae sedis</taxon>
        <taxon>Candidatus Spyradenecus</taxon>
    </lineage>
</organism>
<dbReference type="Proteomes" id="UP000886845">
    <property type="component" value="Unassembled WGS sequence"/>
</dbReference>
<reference evidence="7" key="1">
    <citation type="submission" date="2020-10" db="EMBL/GenBank/DDBJ databases">
        <authorList>
            <person name="Gilroy R."/>
        </authorList>
    </citation>
    <scope>NUCLEOTIDE SEQUENCE</scope>
    <source>
        <strain evidence="7">35461</strain>
    </source>
</reference>
<gene>
    <name evidence="7" type="ORF">IAC79_06245</name>
</gene>
<protein>
    <submittedName>
        <fullName evidence="7">GtrA family protein</fullName>
    </submittedName>
</protein>
<dbReference type="AlphaFoldDB" id="A0A9D1NN12"/>
<keyword evidence="4 5" id="KW-0472">Membrane</keyword>
<evidence type="ECO:0000256" key="5">
    <source>
        <dbReference type="SAM" id="Phobius"/>
    </source>
</evidence>
<dbReference type="InterPro" id="IPR007267">
    <property type="entry name" value="GtrA_DPMS_TM"/>
</dbReference>
<feature type="domain" description="GtrA/DPMS transmembrane" evidence="6">
    <location>
        <begin position="23"/>
        <end position="152"/>
    </location>
</feature>
<feature type="transmembrane region" description="Helical" evidence="5">
    <location>
        <begin position="20"/>
        <end position="42"/>
    </location>
</feature>
<evidence type="ECO:0000313" key="7">
    <source>
        <dbReference type="EMBL" id="HIV09694.1"/>
    </source>
</evidence>
<keyword evidence="2 5" id="KW-0812">Transmembrane</keyword>
<reference evidence="7" key="2">
    <citation type="journal article" date="2021" name="PeerJ">
        <title>Extensive microbial diversity within the chicken gut microbiome revealed by metagenomics and culture.</title>
        <authorList>
            <person name="Gilroy R."/>
            <person name="Ravi A."/>
            <person name="Getino M."/>
            <person name="Pursley I."/>
            <person name="Horton D.L."/>
            <person name="Alikhan N.F."/>
            <person name="Baker D."/>
            <person name="Gharbi K."/>
            <person name="Hall N."/>
            <person name="Watson M."/>
            <person name="Adriaenssens E.M."/>
            <person name="Foster-Nyarko E."/>
            <person name="Jarju S."/>
            <person name="Secka A."/>
            <person name="Antonio M."/>
            <person name="Oren A."/>
            <person name="Chaudhuri R.R."/>
            <person name="La Ragione R."/>
            <person name="Hildebrand F."/>
            <person name="Pallen M.J."/>
        </authorList>
    </citation>
    <scope>NUCLEOTIDE SEQUENCE</scope>
    <source>
        <strain evidence="7">35461</strain>
    </source>
</reference>
<evidence type="ECO:0000256" key="2">
    <source>
        <dbReference type="ARBA" id="ARBA00022692"/>
    </source>
</evidence>
<dbReference type="EMBL" id="DVOR01000205">
    <property type="protein sequence ID" value="HIV09694.1"/>
    <property type="molecule type" value="Genomic_DNA"/>
</dbReference>
<accession>A0A9D1NN12</accession>
<dbReference type="Pfam" id="PF04138">
    <property type="entry name" value="GtrA_DPMS_TM"/>
    <property type="match status" value="1"/>
</dbReference>
<comment type="caution">
    <text evidence="7">The sequence shown here is derived from an EMBL/GenBank/DDBJ whole genome shotgun (WGS) entry which is preliminary data.</text>
</comment>
<proteinExistence type="predicted"/>
<evidence type="ECO:0000313" key="8">
    <source>
        <dbReference type="Proteomes" id="UP000886845"/>
    </source>
</evidence>
<evidence type="ECO:0000256" key="3">
    <source>
        <dbReference type="ARBA" id="ARBA00022989"/>
    </source>
</evidence>
<feature type="transmembrane region" description="Helical" evidence="5">
    <location>
        <begin position="92"/>
        <end position="110"/>
    </location>
</feature>
<sequence length="152" mass="17717">MDMLNDLISVFMPPALFWELFWYLFAGVCSTAVSFVGYSVLFRKCGLGNVPSKCISWFAAATVAFLLMRWLAFSGTDSGFWDSAWKMYSSRIVTAAFTVAVMWWLIDKWLRWDLRDKARVKADYGWWPEIINLIVTLVEIALNYFIAKFWVF</sequence>
<name>A0A9D1NN12_9BACT</name>
<evidence type="ECO:0000256" key="1">
    <source>
        <dbReference type="ARBA" id="ARBA00004141"/>
    </source>
</evidence>
<comment type="subcellular location">
    <subcellularLocation>
        <location evidence="1">Membrane</location>
        <topology evidence="1">Multi-pass membrane protein</topology>
    </subcellularLocation>
</comment>
<keyword evidence="3 5" id="KW-1133">Transmembrane helix</keyword>
<evidence type="ECO:0000256" key="4">
    <source>
        <dbReference type="ARBA" id="ARBA00023136"/>
    </source>
</evidence>
<dbReference type="GO" id="GO:0000271">
    <property type="term" value="P:polysaccharide biosynthetic process"/>
    <property type="evidence" value="ECO:0007669"/>
    <property type="project" value="InterPro"/>
</dbReference>